<dbReference type="PANTHER" id="PTHR43744">
    <property type="entry name" value="ABC TRANSPORTER PERMEASE PROTEIN MG189-RELATED-RELATED"/>
    <property type="match status" value="1"/>
</dbReference>
<keyword evidence="4 7" id="KW-0812">Transmembrane</keyword>
<evidence type="ECO:0000256" key="2">
    <source>
        <dbReference type="ARBA" id="ARBA00022448"/>
    </source>
</evidence>
<keyword evidence="3" id="KW-1003">Cell membrane</keyword>
<protein>
    <submittedName>
        <fullName evidence="11">ABC transporter permease subunit</fullName>
    </submittedName>
    <submittedName>
        <fullName evidence="9">Carbohydrate ABC transporter permease</fullName>
    </submittedName>
</protein>
<evidence type="ECO:0000313" key="14">
    <source>
        <dbReference type="Proteomes" id="UP000472755"/>
    </source>
</evidence>
<name>A0A6I3QYL2_9FIRM</name>
<dbReference type="GO" id="GO:0005886">
    <property type="term" value="C:plasma membrane"/>
    <property type="evidence" value="ECO:0007669"/>
    <property type="project" value="UniProtKB-SubCell"/>
</dbReference>
<gene>
    <name evidence="9" type="ORF">FYJ76_13405</name>
    <name evidence="11" type="ORF">GMD52_12700</name>
    <name evidence="10" type="ORF">GMD59_04835</name>
</gene>
<reference evidence="13 14" key="1">
    <citation type="journal article" date="2019" name="Nat. Med.">
        <title>A library of human gut bacterial isolates paired with longitudinal multiomics data enables mechanistic microbiome research.</title>
        <authorList>
            <person name="Poyet M."/>
            <person name="Groussin M."/>
            <person name="Gibbons S.M."/>
            <person name="Avila-Pacheco J."/>
            <person name="Jiang X."/>
            <person name="Kearney S.M."/>
            <person name="Perrotta A.R."/>
            <person name="Berdy B."/>
            <person name="Zhao S."/>
            <person name="Lieberman T.D."/>
            <person name="Swanson P.K."/>
            <person name="Smith M."/>
            <person name="Roesemann S."/>
            <person name="Alexander J.E."/>
            <person name="Rich S.A."/>
            <person name="Livny J."/>
            <person name="Vlamakis H."/>
            <person name="Clish C."/>
            <person name="Bullock K."/>
            <person name="Deik A."/>
            <person name="Scott J."/>
            <person name="Pierce K.A."/>
            <person name="Xavier R.J."/>
            <person name="Alm E.J."/>
        </authorList>
    </citation>
    <scope>NUCLEOTIDE SEQUENCE [LARGE SCALE GENOMIC DNA]</scope>
    <source>
        <strain evidence="10 14">BIOML-A4</strain>
        <strain evidence="11 13">BIOML-A7</strain>
    </source>
</reference>
<comment type="similarity">
    <text evidence="7">Belongs to the binding-protein-dependent transport system permease family.</text>
</comment>
<dbReference type="Pfam" id="PF00528">
    <property type="entry name" value="BPD_transp_1"/>
    <property type="match status" value="1"/>
</dbReference>
<evidence type="ECO:0000256" key="3">
    <source>
        <dbReference type="ARBA" id="ARBA00022475"/>
    </source>
</evidence>
<reference evidence="9 12" key="2">
    <citation type="submission" date="2019-08" db="EMBL/GenBank/DDBJ databases">
        <title>In-depth cultivation of the pig gut microbiome towards novel bacterial diversity and tailored functional studies.</title>
        <authorList>
            <person name="Wylensek D."/>
            <person name="Hitch T.C.A."/>
            <person name="Clavel T."/>
        </authorList>
    </citation>
    <scope>NUCLEOTIDE SEQUENCE [LARGE SCALE GENOMIC DNA]</scope>
    <source>
        <strain evidence="9 12">WCA3-601-WT-6J</strain>
    </source>
</reference>
<keyword evidence="2 7" id="KW-0813">Transport</keyword>
<evidence type="ECO:0000313" key="9">
    <source>
        <dbReference type="EMBL" id="MST92913.1"/>
    </source>
</evidence>
<dbReference type="Proteomes" id="UP000472755">
    <property type="component" value="Unassembled WGS sequence"/>
</dbReference>
<dbReference type="RefSeq" id="WP_009322915.1">
    <property type="nucleotide sequence ID" value="NZ_CATXDA010000002.1"/>
</dbReference>
<evidence type="ECO:0000256" key="5">
    <source>
        <dbReference type="ARBA" id="ARBA00022989"/>
    </source>
</evidence>
<feature type="transmembrane region" description="Helical" evidence="7">
    <location>
        <begin position="20"/>
        <end position="41"/>
    </location>
</feature>
<dbReference type="Gene3D" id="1.10.3720.10">
    <property type="entry name" value="MetI-like"/>
    <property type="match status" value="1"/>
</dbReference>
<evidence type="ECO:0000256" key="7">
    <source>
        <dbReference type="RuleBase" id="RU363032"/>
    </source>
</evidence>
<proteinExistence type="inferred from homology"/>
<evidence type="ECO:0000259" key="8">
    <source>
        <dbReference type="PROSITE" id="PS50928"/>
    </source>
</evidence>
<dbReference type="CDD" id="cd06261">
    <property type="entry name" value="TM_PBP2"/>
    <property type="match status" value="1"/>
</dbReference>
<feature type="transmembrane region" description="Helical" evidence="7">
    <location>
        <begin position="193"/>
        <end position="214"/>
    </location>
</feature>
<feature type="transmembrane region" description="Helical" evidence="7">
    <location>
        <begin position="77"/>
        <end position="101"/>
    </location>
</feature>
<evidence type="ECO:0000313" key="10">
    <source>
        <dbReference type="EMBL" id="MTS26612.1"/>
    </source>
</evidence>
<feature type="domain" description="ABC transmembrane type-1" evidence="8">
    <location>
        <begin position="78"/>
        <end position="286"/>
    </location>
</feature>
<dbReference type="EMBL" id="WMZR01000017">
    <property type="protein sequence ID" value="MTS52391.1"/>
    <property type="molecule type" value="Genomic_DNA"/>
</dbReference>
<dbReference type="InterPro" id="IPR000515">
    <property type="entry name" value="MetI-like"/>
</dbReference>
<feature type="transmembrane region" description="Helical" evidence="7">
    <location>
        <begin position="265"/>
        <end position="286"/>
    </location>
</feature>
<dbReference type="SUPFAM" id="SSF161098">
    <property type="entry name" value="MetI-like"/>
    <property type="match status" value="1"/>
</dbReference>
<dbReference type="PROSITE" id="PS50928">
    <property type="entry name" value="ABC_TM1"/>
    <property type="match status" value="1"/>
</dbReference>
<dbReference type="AlphaFoldDB" id="A0A6I3QYL2"/>
<keyword evidence="5 7" id="KW-1133">Transmembrane helix</keyword>
<organism evidence="11 13">
    <name type="scientific">Ruthenibacterium lactatiformans</name>
    <dbReference type="NCBI Taxonomy" id="1550024"/>
    <lineage>
        <taxon>Bacteria</taxon>
        <taxon>Bacillati</taxon>
        <taxon>Bacillota</taxon>
        <taxon>Clostridia</taxon>
        <taxon>Eubacteriales</taxon>
        <taxon>Oscillospiraceae</taxon>
        <taxon>Ruthenibacterium</taxon>
    </lineage>
</organism>
<dbReference type="EMBL" id="VUNJ01000016">
    <property type="protein sequence ID" value="MST92913.1"/>
    <property type="molecule type" value="Genomic_DNA"/>
</dbReference>
<evidence type="ECO:0000256" key="4">
    <source>
        <dbReference type="ARBA" id="ARBA00022692"/>
    </source>
</evidence>
<feature type="transmembrane region" description="Helical" evidence="7">
    <location>
        <begin position="145"/>
        <end position="163"/>
    </location>
</feature>
<evidence type="ECO:0000256" key="1">
    <source>
        <dbReference type="ARBA" id="ARBA00004651"/>
    </source>
</evidence>
<dbReference type="Proteomes" id="UP000431913">
    <property type="component" value="Unassembled WGS sequence"/>
</dbReference>
<keyword evidence="6 7" id="KW-0472">Membrane</keyword>
<evidence type="ECO:0000256" key="6">
    <source>
        <dbReference type="ARBA" id="ARBA00023136"/>
    </source>
</evidence>
<comment type="subcellular location">
    <subcellularLocation>
        <location evidence="1 7">Cell membrane</location>
        <topology evidence="1 7">Multi-pass membrane protein</topology>
    </subcellularLocation>
</comment>
<feature type="transmembrane region" description="Helical" evidence="7">
    <location>
        <begin position="113"/>
        <end position="133"/>
    </location>
</feature>
<evidence type="ECO:0000313" key="11">
    <source>
        <dbReference type="EMBL" id="MTS52391.1"/>
    </source>
</evidence>
<dbReference type="PANTHER" id="PTHR43744:SF9">
    <property type="entry name" value="POLYGALACTURONAN_RHAMNOGALACTURONAN TRANSPORT SYSTEM PERMEASE PROTEIN YTCP"/>
    <property type="match status" value="1"/>
</dbReference>
<dbReference type="EMBL" id="WMZU01000005">
    <property type="protein sequence ID" value="MTS26612.1"/>
    <property type="molecule type" value="Genomic_DNA"/>
</dbReference>
<sequence>MKNAKLLTKGEIAFRRLSVVVLGFTSLIAILPFILIFMASITEEKSLTQYGYSFFPKQFSLDAYKYLVNQISTVGRAYLTSIGLTVVGTVGNMLLTTMFAYPLSREDFKYRGIFAFILFFTMLFNGGIVPSYMVWTRLLHIKDTYFALLLPNLLMGAFNVLLVRNYYKSNIPASIVESAQLDGAGELTIFWKIMLPLSVPVNVTVGLFAGLAYWNDWTNALYYIDNTKYYGIQNMLMRIMENITFLTSGQASRVVDTSAITVPSVGMRMALAVIGILPILVLYPFLQKYLIKGIVVGAVKG</sequence>
<accession>A0A6I3QYL2</accession>
<evidence type="ECO:0000313" key="13">
    <source>
        <dbReference type="Proteomes" id="UP000449193"/>
    </source>
</evidence>
<evidence type="ECO:0000313" key="12">
    <source>
        <dbReference type="Proteomes" id="UP000431913"/>
    </source>
</evidence>
<dbReference type="Proteomes" id="UP000449193">
    <property type="component" value="Unassembled WGS sequence"/>
</dbReference>
<dbReference type="InterPro" id="IPR035906">
    <property type="entry name" value="MetI-like_sf"/>
</dbReference>
<dbReference type="GO" id="GO:0055085">
    <property type="term" value="P:transmembrane transport"/>
    <property type="evidence" value="ECO:0007669"/>
    <property type="project" value="InterPro"/>
</dbReference>
<comment type="caution">
    <text evidence="11">The sequence shown here is derived from an EMBL/GenBank/DDBJ whole genome shotgun (WGS) entry which is preliminary data.</text>
</comment>